<evidence type="ECO:0000313" key="2">
    <source>
        <dbReference type="Proteomes" id="UP001365542"/>
    </source>
</evidence>
<organism evidence="1 2">
    <name type="scientific">Orbilia ellipsospora</name>
    <dbReference type="NCBI Taxonomy" id="2528407"/>
    <lineage>
        <taxon>Eukaryota</taxon>
        <taxon>Fungi</taxon>
        <taxon>Dikarya</taxon>
        <taxon>Ascomycota</taxon>
        <taxon>Pezizomycotina</taxon>
        <taxon>Orbiliomycetes</taxon>
        <taxon>Orbiliales</taxon>
        <taxon>Orbiliaceae</taxon>
        <taxon>Orbilia</taxon>
    </lineage>
</organism>
<evidence type="ECO:0000313" key="1">
    <source>
        <dbReference type="EMBL" id="KAK6531956.1"/>
    </source>
</evidence>
<dbReference type="EMBL" id="JAVHJO010000012">
    <property type="protein sequence ID" value="KAK6531956.1"/>
    <property type="molecule type" value="Genomic_DNA"/>
</dbReference>
<proteinExistence type="predicted"/>
<accession>A0AAV9X1T9</accession>
<name>A0AAV9X1T9_9PEZI</name>
<dbReference type="AlphaFoldDB" id="A0AAV9X1T9"/>
<gene>
    <name evidence="1" type="ORF">TWF694_003119</name>
</gene>
<reference evidence="1 2" key="1">
    <citation type="submission" date="2019-10" db="EMBL/GenBank/DDBJ databases">
        <authorList>
            <person name="Palmer J.M."/>
        </authorList>
    </citation>
    <scope>NUCLEOTIDE SEQUENCE [LARGE SCALE GENOMIC DNA]</scope>
    <source>
        <strain evidence="1 2">TWF694</strain>
    </source>
</reference>
<evidence type="ECO:0008006" key="3">
    <source>
        <dbReference type="Google" id="ProtNLM"/>
    </source>
</evidence>
<sequence length="57" mass="6398">MQLTYIDESGCWGPGKEKLALLFNWSAKLSEQVRAEVHRSFHAEICVALLSFQGQSS</sequence>
<keyword evidence="2" id="KW-1185">Reference proteome</keyword>
<dbReference type="Proteomes" id="UP001365542">
    <property type="component" value="Unassembled WGS sequence"/>
</dbReference>
<comment type="caution">
    <text evidence="1">The sequence shown here is derived from an EMBL/GenBank/DDBJ whole genome shotgun (WGS) entry which is preliminary data.</text>
</comment>
<protein>
    <recommendedName>
        <fullName evidence="3">DUF3800 domain-containing protein</fullName>
    </recommendedName>
</protein>